<dbReference type="RefSeq" id="WP_083524499.1">
    <property type="nucleotide sequence ID" value="NZ_JBHUNF010000002.1"/>
</dbReference>
<evidence type="ECO:0000256" key="3">
    <source>
        <dbReference type="ARBA" id="ARBA00022692"/>
    </source>
</evidence>
<feature type="transmembrane region" description="Helical" evidence="6">
    <location>
        <begin position="252"/>
        <end position="272"/>
    </location>
</feature>
<name>A0ABW5RHC1_9MICO</name>
<comment type="subcellular location">
    <subcellularLocation>
        <location evidence="1">Cell membrane</location>
        <topology evidence="1">Multi-pass membrane protein</topology>
    </subcellularLocation>
</comment>
<keyword evidence="3 6" id="KW-0812">Transmembrane</keyword>
<reference evidence="8" key="1">
    <citation type="journal article" date="2019" name="Int. J. Syst. Evol. Microbiol.">
        <title>The Global Catalogue of Microorganisms (GCM) 10K type strain sequencing project: providing services to taxonomists for standard genome sequencing and annotation.</title>
        <authorList>
            <consortium name="The Broad Institute Genomics Platform"/>
            <consortium name="The Broad Institute Genome Sequencing Center for Infectious Disease"/>
            <person name="Wu L."/>
            <person name="Ma J."/>
        </authorList>
    </citation>
    <scope>NUCLEOTIDE SEQUENCE [LARGE SCALE GENOMIC DNA]</scope>
    <source>
        <strain evidence="8">TISTR 1511</strain>
    </source>
</reference>
<feature type="transmembrane region" description="Helical" evidence="6">
    <location>
        <begin position="103"/>
        <end position="128"/>
    </location>
</feature>
<proteinExistence type="predicted"/>
<feature type="transmembrane region" description="Helical" evidence="6">
    <location>
        <begin position="148"/>
        <end position="169"/>
    </location>
</feature>
<feature type="transmembrane region" description="Helical" evidence="6">
    <location>
        <begin position="27"/>
        <end position="50"/>
    </location>
</feature>
<feature type="transmembrane region" description="Helical" evidence="6">
    <location>
        <begin position="344"/>
        <end position="364"/>
    </location>
</feature>
<dbReference type="InterPro" id="IPR050367">
    <property type="entry name" value="APC_superfamily"/>
</dbReference>
<dbReference type="Proteomes" id="UP001597453">
    <property type="component" value="Unassembled WGS sequence"/>
</dbReference>
<feature type="transmembrane region" description="Helical" evidence="6">
    <location>
        <begin position="214"/>
        <end position="232"/>
    </location>
</feature>
<evidence type="ECO:0000256" key="6">
    <source>
        <dbReference type="SAM" id="Phobius"/>
    </source>
</evidence>
<protein>
    <submittedName>
        <fullName evidence="7">APC family permease</fullName>
    </submittedName>
</protein>
<gene>
    <name evidence="7" type="ORF">ACFSUQ_04085</name>
</gene>
<evidence type="ECO:0000256" key="5">
    <source>
        <dbReference type="ARBA" id="ARBA00023136"/>
    </source>
</evidence>
<keyword evidence="8" id="KW-1185">Reference proteome</keyword>
<accession>A0ABW5RHC1</accession>
<dbReference type="Gene3D" id="1.20.1740.10">
    <property type="entry name" value="Amino acid/polyamine transporter I"/>
    <property type="match status" value="1"/>
</dbReference>
<dbReference type="Pfam" id="PF13520">
    <property type="entry name" value="AA_permease_2"/>
    <property type="match status" value="1"/>
</dbReference>
<feature type="transmembrane region" description="Helical" evidence="6">
    <location>
        <begin position="415"/>
        <end position="433"/>
    </location>
</feature>
<dbReference type="InterPro" id="IPR002293">
    <property type="entry name" value="AA/rel_permease1"/>
</dbReference>
<keyword evidence="4 6" id="KW-1133">Transmembrane helix</keyword>
<sequence length="490" mass="51990">MSTTNSASPHSPPAQEQGEFKRSLGMWATLTLGVGAMVGFGWVTLVGGWIDSAGSFGAAGAFLIGGFMMAIVALVYSELVAAMPKAGGEHNYIMRGLGPRWSFIGSWAITGGYATVVAFEAVALPTAINHVFSLDHIKLWEISGSEVFLDWALVGSLVAIIITIINIVGVKIAGSFQMFVVIFLFAIGALQLFGAATNGDPAMMEPLFKDGSTGFFAVLVVVPFMFVGFDVIPQAAEEVDLPPRTTGRLSFISVIVAAFWYIMIVLTVSVALPESAIAESTLPAADAMAALFNSNVFGNIMVAAGIAGIVTSWNSLQMGASRLLYSLAHAGMLPAWLGKLHPRFGTPVNALLVLGGIATIAPFFGKSALTWIVDSGSPMIVLAYLLVSISFVILRKREPNMDRPLRIGGSGNFGVVIGVLSAIITAFLVTLYMPGMPAALTVEPWIIFGLWWLVGMVFFLRIPGGIKPGPTAEDELLKVVNARKSQQLQR</sequence>
<keyword evidence="2" id="KW-1003">Cell membrane</keyword>
<feature type="transmembrane region" description="Helical" evidence="6">
    <location>
        <begin position="445"/>
        <end position="462"/>
    </location>
</feature>
<feature type="transmembrane region" description="Helical" evidence="6">
    <location>
        <begin position="376"/>
        <end position="394"/>
    </location>
</feature>
<feature type="transmembrane region" description="Helical" evidence="6">
    <location>
        <begin position="176"/>
        <end position="194"/>
    </location>
</feature>
<evidence type="ECO:0000256" key="2">
    <source>
        <dbReference type="ARBA" id="ARBA00022475"/>
    </source>
</evidence>
<dbReference type="PANTHER" id="PTHR42770:SF7">
    <property type="entry name" value="MEMBRANE PROTEIN"/>
    <property type="match status" value="1"/>
</dbReference>
<organism evidence="7 8">
    <name type="scientific">Gulosibacter bifidus</name>
    <dbReference type="NCBI Taxonomy" id="272239"/>
    <lineage>
        <taxon>Bacteria</taxon>
        <taxon>Bacillati</taxon>
        <taxon>Actinomycetota</taxon>
        <taxon>Actinomycetes</taxon>
        <taxon>Micrococcales</taxon>
        <taxon>Microbacteriaceae</taxon>
        <taxon>Gulosibacter</taxon>
    </lineage>
</organism>
<evidence type="ECO:0000256" key="1">
    <source>
        <dbReference type="ARBA" id="ARBA00004651"/>
    </source>
</evidence>
<dbReference type="PIRSF" id="PIRSF006060">
    <property type="entry name" value="AA_transporter"/>
    <property type="match status" value="1"/>
</dbReference>
<feature type="transmembrane region" description="Helical" evidence="6">
    <location>
        <begin position="292"/>
        <end position="313"/>
    </location>
</feature>
<comment type="caution">
    <text evidence="7">The sequence shown here is derived from an EMBL/GenBank/DDBJ whole genome shotgun (WGS) entry which is preliminary data.</text>
</comment>
<feature type="transmembrane region" description="Helical" evidence="6">
    <location>
        <begin position="56"/>
        <end position="82"/>
    </location>
</feature>
<dbReference type="EMBL" id="JBHUNF010000002">
    <property type="protein sequence ID" value="MFD2674477.1"/>
    <property type="molecule type" value="Genomic_DNA"/>
</dbReference>
<evidence type="ECO:0000313" key="8">
    <source>
        <dbReference type="Proteomes" id="UP001597453"/>
    </source>
</evidence>
<keyword evidence="5 6" id="KW-0472">Membrane</keyword>
<dbReference type="PANTHER" id="PTHR42770">
    <property type="entry name" value="AMINO ACID TRANSPORTER-RELATED"/>
    <property type="match status" value="1"/>
</dbReference>
<evidence type="ECO:0000256" key="4">
    <source>
        <dbReference type="ARBA" id="ARBA00022989"/>
    </source>
</evidence>
<evidence type="ECO:0000313" key="7">
    <source>
        <dbReference type="EMBL" id="MFD2674477.1"/>
    </source>
</evidence>